<protein>
    <recommendedName>
        <fullName evidence="1">Glycosyl hydrolase family 38 C-terminal domain-containing protein</fullName>
    </recommendedName>
</protein>
<dbReference type="Proteomes" id="UP001218218">
    <property type="component" value="Unassembled WGS sequence"/>
</dbReference>
<keyword evidence="3" id="KW-1185">Reference proteome</keyword>
<organism evidence="2 3">
    <name type="scientific">Mycena albidolilacea</name>
    <dbReference type="NCBI Taxonomy" id="1033008"/>
    <lineage>
        <taxon>Eukaryota</taxon>
        <taxon>Fungi</taxon>
        <taxon>Dikarya</taxon>
        <taxon>Basidiomycota</taxon>
        <taxon>Agaricomycotina</taxon>
        <taxon>Agaricomycetes</taxon>
        <taxon>Agaricomycetidae</taxon>
        <taxon>Agaricales</taxon>
        <taxon>Marasmiineae</taxon>
        <taxon>Mycenaceae</taxon>
        <taxon>Mycena</taxon>
    </lineage>
</organism>
<dbReference type="EMBL" id="JARIHO010000010">
    <property type="protein sequence ID" value="KAJ7354047.1"/>
    <property type="molecule type" value="Genomic_DNA"/>
</dbReference>
<dbReference type="InterPro" id="IPR011682">
    <property type="entry name" value="Glyco_hydro_38_C"/>
</dbReference>
<evidence type="ECO:0000259" key="1">
    <source>
        <dbReference type="Pfam" id="PF07748"/>
    </source>
</evidence>
<sequence length="135" mass="15565">MPLTISHKRITSALDVQLYRELIQEGTTGGLVILEDRPNYWDACNIKIHDLEKATVTHLKSAKVLVVTQDPRRASVYEQSRISITIPLDAVPVLTTLDSRSMLGFDAWVDWRQRQPSFGSPLQRRPEVYVRDFMW</sequence>
<dbReference type="GO" id="GO:0006013">
    <property type="term" value="P:mannose metabolic process"/>
    <property type="evidence" value="ECO:0007669"/>
    <property type="project" value="InterPro"/>
</dbReference>
<dbReference type="GO" id="GO:0030246">
    <property type="term" value="F:carbohydrate binding"/>
    <property type="evidence" value="ECO:0007669"/>
    <property type="project" value="InterPro"/>
</dbReference>
<dbReference type="InterPro" id="IPR011013">
    <property type="entry name" value="Gal_mutarotase_sf_dom"/>
</dbReference>
<dbReference type="Pfam" id="PF07748">
    <property type="entry name" value="Glyco_hydro_38C"/>
    <property type="match status" value="1"/>
</dbReference>
<evidence type="ECO:0000313" key="2">
    <source>
        <dbReference type="EMBL" id="KAJ7354047.1"/>
    </source>
</evidence>
<dbReference type="GO" id="GO:0004559">
    <property type="term" value="F:alpha-mannosidase activity"/>
    <property type="evidence" value="ECO:0007669"/>
    <property type="project" value="InterPro"/>
</dbReference>
<comment type="caution">
    <text evidence="2">The sequence shown here is derived from an EMBL/GenBank/DDBJ whole genome shotgun (WGS) entry which is preliminary data.</text>
</comment>
<reference evidence="2" key="1">
    <citation type="submission" date="2023-03" db="EMBL/GenBank/DDBJ databases">
        <title>Massive genome expansion in bonnet fungi (Mycena s.s.) driven by repeated elements and novel gene families across ecological guilds.</title>
        <authorList>
            <consortium name="Lawrence Berkeley National Laboratory"/>
            <person name="Harder C.B."/>
            <person name="Miyauchi S."/>
            <person name="Viragh M."/>
            <person name="Kuo A."/>
            <person name="Thoen E."/>
            <person name="Andreopoulos B."/>
            <person name="Lu D."/>
            <person name="Skrede I."/>
            <person name="Drula E."/>
            <person name="Henrissat B."/>
            <person name="Morin E."/>
            <person name="Kohler A."/>
            <person name="Barry K."/>
            <person name="LaButti K."/>
            <person name="Morin E."/>
            <person name="Salamov A."/>
            <person name="Lipzen A."/>
            <person name="Mereny Z."/>
            <person name="Hegedus B."/>
            <person name="Baldrian P."/>
            <person name="Stursova M."/>
            <person name="Weitz H."/>
            <person name="Taylor A."/>
            <person name="Grigoriev I.V."/>
            <person name="Nagy L.G."/>
            <person name="Martin F."/>
            <person name="Kauserud H."/>
        </authorList>
    </citation>
    <scope>NUCLEOTIDE SEQUENCE</scope>
    <source>
        <strain evidence="2">CBHHK002</strain>
    </source>
</reference>
<evidence type="ECO:0000313" key="3">
    <source>
        <dbReference type="Proteomes" id="UP001218218"/>
    </source>
</evidence>
<dbReference type="SUPFAM" id="SSF74650">
    <property type="entry name" value="Galactose mutarotase-like"/>
    <property type="match status" value="1"/>
</dbReference>
<accession>A0AAD7AB17</accession>
<name>A0AAD7AB17_9AGAR</name>
<proteinExistence type="predicted"/>
<gene>
    <name evidence="2" type="ORF">DFH08DRAFT_1076950</name>
</gene>
<dbReference type="AlphaFoldDB" id="A0AAD7AB17"/>
<feature type="domain" description="Glycosyl hydrolase family 38 C-terminal" evidence="1">
    <location>
        <begin position="9"/>
        <end position="115"/>
    </location>
</feature>